<dbReference type="AlphaFoldDB" id="I1HBA2"/>
<name>I1HBA2_BRADI</name>
<dbReference type="eggNOG" id="ENOG502RRSH">
    <property type="taxonomic scope" value="Eukaryota"/>
</dbReference>
<evidence type="ECO:0000313" key="3">
    <source>
        <dbReference type="Proteomes" id="UP000008810"/>
    </source>
</evidence>
<dbReference type="EnsemblPlants" id="KQK02355">
    <property type="protein sequence ID" value="KQK02355"/>
    <property type="gene ID" value="BRADI_2g00970v3"/>
</dbReference>
<protein>
    <recommendedName>
        <fullName evidence="4">Cathepsin propeptide inhibitor domain-containing protein</fullName>
    </recommendedName>
</protein>
<dbReference type="HOGENOM" id="CLU_1847865_0_0_1"/>
<evidence type="ECO:0008006" key="4">
    <source>
        <dbReference type="Google" id="ProtNLM"/>
    </source>
</evidence>
<reference evidence="1" key="2">
    <citation type="submission" date="2017-06" db="EMBL/GenBank/DDBJ databases">
        <title>WGS assembly of Brachypodium distachyon.</title>
        <authorList>
            <consortium name="The International Brachypodium Initiative"/>
            <person name="Lucas S."/>
            <person name="Harmon-Smith M."/>
            <person name="Lail K."/>
            <person name="Tice H."/>
            <person name="Grimwood J."/>
            <person name="Bruce D."/>
            <person name="Barry K."/>
            <person name="Shu S."/>
            <person name="Lindquist E."/>
            <person name="Wang M."/>
            <person name="Pitluck S."/>
            <person name="Vogel J.P."/>
            <person name="Garvin D.F."/>
            <person name="Mockler T.C."/>
            <person name="Schmutz J."/>
            <person name="Rokhsar D."/>
            <person name="Bevan M.W."/>
        </authorList>
    </citation>
    <scope>NUCLEOTIDE SEQUENCE</scope>
    <source>
        <strain evidence="1">Bd21</strain>
    </source>
</reference>
<dbReference type="RefSeq" id="XP_014754392.1">
    <property type="nucleotide sequence ID" value="XM_014898906.2"/>
</dbReference>
<dbReference type="Gramene" id="KQK02355">
    <property type="protein sequence ID" value="KQK02355"/>
    <property type="gene ID" value="BRADI_2g00970v3"/>
</dbReference>
<sequence>MPSKLVQIAHAARASMLLRIAHAARTAAAATSRFAERAALSPEALAVPSPAAAMDDASVASPTHYLKELCGRKNTVEFVVQEEGLKSDEALRALYERWRKAFNQKRDHDEMASRFSEFKDLQTKPSDLPFKLSRYADGN</sequence>
<dbReference type="Proteomes" id="UP000008810">
    <property type="component" value="Chromosome 2"/>
</dbReference>
<reference evidence="1 2" key="1">
    <citation type="journal article" date="2010" name="Nature">
        <title>Genome sequencing and analysis of the model grass Brachypodium distachyon.</title>
        <authorList>
            <consortium name="International Brachypodium Initiative"/>
        </authorList>
    </citation>
    <scope>NUCLEOTIDE SEQUENCE [LARGE SCALE GENOMIC DNA]</scope>
    <source>
        <strain evidence="1 2">Bd21</strain>
    </source>
</reference>
<dbReference type="KEGG" id="bdi:106866154"/>
<organism evidence="1">
    <name type="scientific">Brachypodium distachyon</name>
    <name type="common">Purple false brome</name>
    <name type="synonym">Trachynia distachya</name>
    <dbReference type="NCBI Taxonomy" id="15368"/>
    <lineage>
        <taxon>Eukaryota</taxon>
        <taxon>Viridiplantae</taxon>
        <taxon>Streptophyta</taxon>
        <taxon>Embryophyta</taxon>
        <taxon>Tracheophyta</taxon>
        <taxon>Spermatophyta</taxon>
        <taxon>Magnoliopsida</taxon>
        <taxon>Liliopsida</taxon>
        <taxon>Poales</taxon>
        <taxon>Poaceae</taxon>
        <taxon>BOP clade</taxon>
        <taxon>Pooideae</taxon>
        <taxon>Stipodae</taxon>
        <taxon>Brachypodieae</taxon>
        <taxon>Brachypodium</taxon>
    </lineage>
</organism>
<dbReference type="GeneID" id="106866154"/>
<evidence type="ECO:0000313" key="2">
    <source>
        <dbReference type="EnsemblPlants" id="KQK02355"/>
    </source>
</evidence>
<evidence type="ECO:0000313" key="1">
    <source>
        <dbReference type="EMBL" id="KQK02355.1"/>
    </source>
</evidence>
<accession>I1HBA2</accession>
<proteinExistence type="predicted"/>
<keyword evidence="3" id="KW-1185">Reference proteome</keyword>
<dbReference type="EMBL" id="CM000881">
    <property type="protein sequence ID" value="KQK02355.1"/>
    <property type="molecule type" value="Genomic_DNA"/>
</dbReference>
<gene>
    <name evidence="2" type="primary">LOC106866154</name>
    <name evidence="1" type="ORF">BRADI_2g00970v3</name>
</gene>
<dbReference type="OrthoDB" id="696293at2759"/>
<reference evidence="2" key="3">
    <citation type="submission" date="2018-08" db="UniProtKB">
        <authorList>
            <consortium name="EnsemblPlants"/>
        </authorList>
    </citation>
    <scope>IDENTIFICATION</scope>
    <source>
        <strain evidence="2">cv. Bd21</strain>
    </source>
</reference>